<evidence type="ECO:0000259" key="11">
    <source>
        <dbReference type="SMART" id="SM01185"/>
    </source>
</evidence>
<dbReference type="PATRIC" id="fig|44574.3.peg.2995"/>
<evidence type="ECO:0000313" key="14">
    <source>
        <dbReference type="EMBL" id="TYP86326.1"/>
    </source>
</evidence>
<dbReference type="Pfam" id="PF08207">
    <property type="entry name" value="EFP_N"/>
    <property type="match status" value="1"/>
</dbReference>
<name>A0A0F7KHW6_9PROT</name>
<evidence type="ECO:0000256" key="4">
    <source>
        <dbReference type="ARBA" id="ARBA00022490"/>
    </source>
</evidence>
<evidence type="ECO:0000313" key="12">
    <source>
        <dbReference type="EMBL" id="AKH38414.1"/>
    </source>
</evidence>
<keyword evidence="4 7" id="KW-0963">Cytoplasm</keyword>
<dbReference type="InterPro" id="IPR011768">
    <property type="entry name" value="Transl_elongation_fac_P"/>
</dbReference>
<evidence type="ECO:0000313" key="16">
    <source>
        <dbReference type="Proteomes" id="UP000183454"/>
    </source>
</evidence>
<dbReference type="InterPro" id="IPR008991">
    <property type="entry name" value="Translation_prot_SH3-like_sf"/>
</dbReference>
<dbReference type="Gene3D" id="2.40.50.140">
    <property type="entry name" value="Nucleic acid-binding proteins"/>
    <property type="match status" value="2"/>
</dbReference>
<reference evidence="12 15" key="2">
    <citation type="journal article" date="2016" name="Genome Announc.">
        <title>Genome Sequence of Nitrosomonas communis Strain Nm2, a Mesophilic Ammonia-Oxidizing Bacterium Isolated from Mediterranean Soil.</title>
        <authorList>
            <person name="Kozlowski J.A."/>
            <person name="Kits K.D."/>
            <person name="Stein L.Y."/>
        </authorList>
    </citation>
    <scope>NUCLEOTIDE SEQUENCE [LARGE SCALE GENOMIC DNA]</scope>
    <source>
        <strain evidence="12 15">Nm2</strain>
    </source>
</reference>
<feature type="domain" description="Translation elongation factor P/YeiP central" evidence="11">
    <location>
        <begin position="70"/>
        <end position="124"/>
    </location>
</feature>
<dbReference type="EMBL" id="VNHT01000032">
    <property type="protein sequence ID" value="TYP86326.1"/>
    <property type="molecule type" value="Genomic_DNA"/>
</dbReference>
<dbReference type="CDD" id="cd05794">
    <property type="entry name" value="S1_EF-P_repeat_2"/>
    <property type="match status" value="1"/>
</dbReference>
<comment type="pathway">
    <text evidence="2 7">Protein biosynthesis; polypeptide chain elongation.</text>
</comment>
<dbReference type="NCBIfam" id="NF001810">
    <property type="entry name" value="PRK00529.1"/>
    <property type="match status" value="1"/>
</dbReference>
<dbReference type="RefSeq" id="WP_046850460.1">
    <property type="nucleotide sequence ID" value="NZ_CBDIPD010000079.1"/>
</dbReference>
<gene>
    <name evidence="7" type="primary">efp</name>
    <name evidence="12" type="ORF">AAW31_12355</name>
    <name evidence="14" type="ORF">BCL69_10324</name>
    <name evidence="13" type="ORF">SAMN05421882_104213</name>
</gene>
<reference evidence="13 16" key="3">
    <citation type="submission" date="2016-10" db="EMBL/GenBank/DDBJ databases">
        <authorList>
            <person name="de Groot N.N."/>
        </authorList>
    </citation>
    <scope>NUCLEOTIDE SEQUENCE [LARGE SCALE GENOMIC DNA]</scope>
    <source>
        <strain evidence="13 16">Nm110</strain>
    </source>
</reference>
<organism evidence="12 15">
    <name type="scientific">Nitrosomonas communis</name>
    <dbReference type="NCBI Taxonomy" id="44574"/>
    <lineage>
        <taxon>Bacteria</taxon>
        <taxon>Pseudomonadati</taxon>
        <taxon>Pseudomonadota</taxon>
        <taxon>Betaproteobacteria</taxon>
        <taxon>Nitrosomonadales</taxon>
        <taxon>Nitrosomonadaceae</taxon>
        <taxon>Nitrosomonas</taxon>
    </lineage>
</organism>
<dbReference type="KEGG" id="nco:AAW31_12355"/>
<proteinExistence type="inferred from homology"/>
<dbReference type="HAMAP" id="MF_00141">
    <property type="entry name" value="EF_P"/>
    <property type="match status" value="1"/>
</dbReference>
<dbReference type="InterPro" id="IPR015365">
    <property type="entry name" value="Elong-fact-P_C"/>
</dbReference>
<dbReference type="Pfam" id="PF01132">
    <property type="entry name" value="EFP"/>
    <property type="match status" value="1"/>
</dbReference>
<keyword evidence="6 7" id="KW-0648">Protein biosynthesis</keyword>
<evidence type="ECO:0000313" key="17">
    <source>
        <dbReference type="Proteomes" id="UP000324176"/>
    </source>
</evidence>
<dbReference type="Pfam" id="PF09285">
    <property type="entry name" value="Elong-fact-P_C"/>
    <property type="match status" value="1"/>
</dbReference>
<dbReference type="Proteomes" id="UP000034156">
    <property type="component" value="Chromosome"/>
</dbReference>
<dbReference type="InterPro" id="IPR013185">
    <property type="entry name" value="Transl_elong_KOW-like"/>
</dbReference>
<dbReference type="PANTHER" id="PTHR30053">
    <property type="entry name" value="ELONGATION FACTOR P"/>
    <property type="match status" value="1"/>
</dbReference>
<sequence>MAKVLATEIRVGNLIEWDKRIWRVLKCYHVHVGGRGGAFMQVEMKDIESGTKTNQRIRTEEKIERTVVEPREMTFLYQEGNDYVFMDKKTYEQLSLSQDFLEGQSGYLLPNIDVLVNFHHDRPIGVQLPPSVILTVVDTEPVLKGATATSSYKPATLETGLVVMVPSFVLQNEKVKINTDTGEYIERV</sequence>
<dbReference type="SUPFAM" id="SSF50249">
    <property type="entry name" value="Nucleic acid-binding proteins"/>
    <property type="match status" value="2"/>
</dbReference>
<keyword evidence="5 7" id="KW-0251">Elongation factor</keyword>
<comment type="similarity">
    <text evidence="3 7 9">Belongs to the elongation factor P family.</text>
</comment>
<dbReference type="InterPro" id="IPR001059">
    <property type="entry name" value="Transl_elong_P/YeiP_cen"/>
</dbReference>
<dbReference type="SMART" id="SM01185">
    <property type="entry name" value="EFP"/>
    <property type="match status" value="1"/>
</dbReference>
<feature type="domain" description="Elongation factor P C-terminal" evidence="10">
    <location>
        <begin position="132"/>
        <end position="187"/>
    </location>
</feature>
<reference evidence="14 17" key="4">
    <citation type="submission" date="2019-07" db="EMBL/GenBank/DDBJ databases">
        <title>Active sludge and wastewater microbial communities from Klosterneuburg, Austria.</title>
        <authorList>
            <person name="Wagner M."/>
        </authorList>
    </citation>
    <scope>NUCLEOTIDE SEQUENCE [LARGE SCALE GENOMIC DNA]</scope>
    <source>
        <strain evidence="14 17">Nm2</strain>
    </source>
</reference>
<dbReference type="InterPro" id="IPR014722">
    <property type="entry name" value="Rib_uL2_dom2"/>
</dbReference>
<dbReference type="AlphaFoldDB" id="A0A0F7KHW6"/>
<dbReference type="InterPro" id="IPR020599">
    <property type="entry name" value="Transl_elong_fac_P/YeiP"/>
</dbReference>
<dbReference type="GO" id="GO:0043043">
    <property type="term" value="P:peptide biosynthetic process"/>
    <property type="evidence" value="ECO:0007669"/>
    <property type="project" value="InterPro"/>
</dbReference>
<evidence type="ECO:0000256" key="1">
    <source>
        <dbReference type="ARBA" id="ARBA00004496"/>
    </source>
</evidence>
<comment type="subcellular location">
    <subcellularLocation>
        <location evidence="1 7">Cytoplasm</location>
    </subcellularLocation>
</comment>
<evidence type="ECO:0000256" key="9">
    <source>
        <dbReference type="RuleBase" id="RU004389"/>
    </source>
</evidence>
<dbReference type="OrthoDB" id="9801844at2"/>
<dbReference type="SMART" id="SM00841">
    <property type="entry name" value="Elong-fact-P_C"/>
    <property type="match status" value="1"/>
</dbReference>
<dbReference type="PIRSF" id="PIRSF005901">
    <property type="entry name" value="EF-P"/>
    <property type="match status" value="1"/>
</dbReference>
<evidence type="ECO:0000313" key="13">
    <source>
        <dbReference type="EMBL" id="SDW95657.1"/>
    </source>
</evidence>
<dbReference type="Gene3D" id="2.30.30.30">
    <property type="match status" value="1"/>
</dbReference>
<evidence type="ECO:0000256" key="8">
    <source>
        <dbReference type="NCBIfam" id="TIGR00038"/>
    </source>
</evidence>
<evidence type="ECO:0000256" key="2">
    <source>
        <dbReference type="ARBA" id="ARBA00004815"/>
    </source>
</evidence>
<dbReference type="FunFam" id="2.40.50.140:FF:000004">
    <property type="entry name" value="Elongation factor P"/>
    <property type="match status" value="1"/>
</dbReference>
<dbReference type="EMBL" id="CP011451">
    <property type="protein sequence ID" value="AKH38414.1"/>
    <property type="molecule type" value="Genomic_DNA"/>
</dbReference>
<evidence type="ECO:0000313" key="15">
    <source>
        <dbReference type="Proteomes" id="UP000034156"/>
    </source>
</evidence>
<dbReference type="GO" id="GO:0003746">
    <property type="term" value="F:translation elongation factor activity"/>
    <property type="evidence" value="ECO:0007669"/>
    <property type="project" value="UniProtKB-UniRule"/>
</dbReference>
<dbReference type="UniPathway" id="UPA00345"/>
<dbReference type="NCBIfam" id="TIGR00038">
    <property type="entry name" value="efp"/>
    <property type="match status" value="1"/>
</dbReference>
<dbReference type="InterPro" id="IPR012340">
    <property type="entry name" value="NA-bd_OB-fold"/>
</dbReference>
<evidence type="ECO:0000256" key="7">
    <source>
        <dbReference type="HAMAP-Rule" id="MF_00141"/>
    </source>
</evidence>
<dbReference type="Proteomes" id="UP000324176">
    <property type="component" value="Unassembled WGS sequence"/>
</dbReference>
<dbReference type="GO" id="GO:0005829">
    <property type="term" value="C:cytosol"/>
    <property type="evidence" value="ECO:0007669"/>
    <property type="project" value="UniProtKB-ARBA"/>
</dbReference>
<accession>A0A0F7KHW6</accession>
<keyword evidence="15" id="KW-1185">Reference proteome</keyword>
<evidence type="ECO:0000256" key="5">
    <source>
        <dbReference type="ARBA" id="ARBA00022768"/>
    </source>
</evidence>
<dbReference type="FunFam" id="2.40.50.140:FF:000009">
    <property type="entry name" value="Elongation factor P"/>
    <property type="match status" value="1"/>
</dbReference>
<dbReference type="PANTHER" id="PTHR30053:SF14">
    <property type="entry name" value="TRANSLATION ELONGATION FACTOR KOW-LIKE DOMAIN-CONTAINING PROTEIN"/>
    <property type="match status" value="1"/>
</dbReference>
<evidence type="ECO:0000256" key="3">
    <source>
        <dbReference type="ARBA" id="ARBA00009479"/>
    </source>
</evidence>
<evidence type="ECO:0000259" key="10">
    <source>
        <dbReference type="SMART" id="SM00841"/>
    </source>
</evidence>
<dbReference type="SUPFAM" id="SSF50104">
    <property type="entry name" value="Translation proteins SH3-like domain"/>
    <property type="match status" value="1"/>
</dbReference>
<comment type="function">
    <text evidence="7">Involved in peptide bond synthesis. Stimulates efficient translation and peptide-bond synthesis on native or reconstituted 70S ribosomes in vitro. Probably functions indirectly by altering the affinity of the ribosome for aminoacyl-tRNA, thus increasing their reactivity as acceptors for peptidyl transferase.</text>
</comment>
<protein>
    <recommendedName>
        <fullName evidence="7 8">Elongation factor P</fullName>
        <shortName evidence="7">EF-P</shortName>
    </recommendedName>
</protein>
<dbReference type="CDD" id="cd04470">
    <property type="entry name" value="S1_EF-P_repeat_1"/>
    <property type="match status" value="1"/>
</dbReference>
<evidence type="ECO:0000256" key="6">
    <source>
        <dbReference type="ARBA" id="ARBA00022917"/>
    </source>
</evidence>
<dbReference type="EMBL" id="FNNH01000042">
    <property type="protein sequence ID" value="SDW95657.1"/>
    <property type="molecule type" value="Genomic_DNA"/>
</dbReference>
<dbReference type="Proteomes" id="UP000183454">
    <property type="component" value="Unassembled WGS sequence"/>
</dbReference>
<reference evidence="15" key="1">
    <citation type="submission" date="2015-05" db="EMBL/GenBank/DDBJ databases">
        <title>Draft genome of Nitrosomonas communis strain Nm2.</title>
        <authorList>
            <person name="Kozlowski J.A."/>
            <person name="Kits K.D."/>
            <person name="Stein L.Y."/>
        </authorList>
    </citation>
    <scope>NUCLEOTIDE SEQUENCE [LARGE SCALE GENOMIC DNA]</scope>
    <source>
        <strain evidence="15">Nm2</strain>
    </source>
</reference>